<evidence type="ECO:0000313" key="6">
    <source>
        <dbReference type="Proteomes" id="UP000183053"/>
    </source>
</evidence>
<dbReference type="SUPFAM" id="SSF53597">
    <property type="entry name" value="Dihydrofolate reductase-like"/>
    <property type="match status" value="1"/>
</dbReference>
<dbReference type="PANTHER" id="PTHR38011">
    <property type="entry name" value="DIHYDROFOLATE REDUCTASE FAMILY PROTEIN (AFU_ORTHOLOGUE AFUA_8G06820)"/>
    <property type="match status" value="1"/>
</dbReference>
<dbReference type="InterPro" id="IPR050765">
    <property type="entry name" value="Riboflavin_Biosynth_HTPR"/>
</dbReference>
<keyword evidence="6" id="KW-1185">Reference proteome</keyword>
<name>A0A1H1EEZ1_9ACTN</name>
<dbReference type="AlphaFoldDB" id="A0A1H1EEZ1"/>
<proteinExistence type="predicted"/>
<dbReference type="Pfam" id="PF01872">
    <property type="entry name" value="RibD_C"/>
    <property type="match status" value="1"/>
</dbReference>
<dbReference type="InterPro" id="IPR002734">
    <property type="entry name" value="RibDG_C"/>
</dbReference>
<keyword evidence="3" id="KW-0560">Oxidoreductase</keyword>
<sequence>MIKDLPADDAALALAYAHPVAEGRAYVRANMISSLDGSATAAGRSGGLGAQGDHRVFGAMRAATDAVLVGAATVRDEDYGTPEHPALAVVTRGTLDRTPRLYPPGGPEPIVYSGNGASVDLAEVLKDLYAHGHRRVLAEGGPGMLGALLAQGLVDELCLTLSPVLVGGSGKRIVTGPDLPLDRLHRRHVFGDDEGYLYTRWAR</sequence>
<organism evidence="5 6">
    <name type="scientific">Tsukamurella pulmonis</name>
    <dbReference type="NCBI Taxonomy" id="47312"/>
    <lineage>
        <taxon>Bacteria</taxon>
        <taxon>Bacillati</taxon>
        <taxon>Actinomycetota</taxon>
        <taxon>Actinomycetes</taxon>
        <taxon>Mycobacteriales</taxon>
        <taxon>Tsukamurellaceae</taxon>
        <taxon>Tsukamurella</taxon>
    </lineage>
</organism>
<reference evidence="6" key="1">
    <citation type="submission" date="2016-10" db="EMBL/GenBank/DDBJ databases">
        <authorList>
            <person name="Varghese N."/>
            <person name="Submissions S."/>
        </authorList>
    </citation>
    <scope>NUCLEOTIDE SEQUENCE [LARGE SCALE GENOMIC DNA]</scope>
    <source>
        <strain evidence="6">DSM 44142</strain>
    </source>
</reference>
<dbReference type="Proteomes" id="UP000183053">
    <property type="component" value="Unassembled WGS sequence"/>
</dbReference>
<dbReference type="STRING" id="47312.SAMN04489765_2160"/>
<dbReference type="Gene3D" id="3.40.430.10">
    <property type="entry name" value="Dihydrofolate Reductase, subunit A"/>
    <property type="match status" value="2"/>
</dbReference>
<evidence type="ECO:0000256" key="1">
    <source>
        <dbReference type="ARBA" id="ARBA00005104"/>
    </source>
</evidence>
<feature type="domain" description="Bacterial bifunctional deaminase-reductase C-terminal" evidence="4">
    <location>
        <begin position="25"/>
        <end position="195"/>
    </location>
</feature>
<dbReference type="EMBL" id="FNLF01000002">
    <property type="protein sequence ID" value="SDQ87058.1"/>
    <property type="molecule type" value="Genomic_DNA"/>
</dbReference>
<dbReference type="InterPro" id="IPR024072">
    <property type="entry name" value="DHFR-like_dom_sf"/>
</dbReference>
<dbReference type="GO" id="GO:0008703">
    <property type="term" value="F:5-amino-6-(5-phosphoribosylamino)uracil reductase activity"/>
    <property type="evidence" value="ECO:0007669"/>
    <property type="project" value="InterPro"/>
</dbReference>
<accession>A0A1H1EEZ1</accession>
<dbReference type="RefSeq" id="WP_068565519.1">
    <property type="nucleotide sequence ID" value="NZ_FNLF01000002.1"/>
</dbReference>
<protein>
    <submittedName>
        <fullName evidence="5">Pyrimidine reductase, riboflavin biosynthesis</fullName>
    </submittedName>
</protein>
<dbReference type="PANTHER" id="PTHR38011:SF7">
    <property type="entry name" value="2,5-DIAMINO-6-RIBOSYLAMINO-4(3H)-PYRIMIDINONE 5'-PHOSPHATE REDUCTASE"/>
    <property type="match status" value="1"/>
</dbReference>
<evidence type="ECO:0000259" key="4">
    <source>
        <dbReference type="Pfam" id="PF01872"/>
    </source>
</evidence>
<dbReference type="GO" id="GO:0009231">
    <property type="term" value="P:riboflavin biosynthetic process"/>
    <property type="evidence" value="ECO:0007669"/>
    <property type="project" value="InterPro"/>
</dbReference>
<evidence type="ECO:0000256" key="2">
    <source>
        <dbReference type="ARBA" id="ARBA00022857"/>
    </source>
</evidence>
<evidence type="ECO:0000313" key="5">
    <source>
        <dbReference type="EMBL" id="SDQ87058.1"/>
    </source>
</evidence>
<comment type="pathway">
    <text evidence="1">Cofactor biosynthesis; riboflavin biosynthesis.</text>
</comment>
<evidence type="ECO:0000256" key="3">
    <source>
        <dbReference type="ARBA" id="ARBA00023002"/>
    </source>
</evidence>
<gene>
    <name evidence="5" type="ORF">SAMN04489765_2160</name>
</gene>
<keyword evidence="2" id="KW-0521">NADP</keyword>